<dbReference type="EMBL" id="JADIMC010000095">
    <property type="protein sequence ID" value="MBO8476957.1"/>
    <property type="molecule type" value="Genomic_DNA"/>
</dbReference>
<evidence type="ECO:0000256" key="1">
    <source>
        <dbReference type="SAM" id="SignalP"/>
    </source>
</evidence>
<dbReference type="Gene3D" id="3.30.70.1070">
    <property type="entry name" value="Sporulation related repeat"/>
    <property type="match status" value="1"/>
</dbReference>
<feature type="domain" description="SPOR" evidence="2">
    <location>
        <begin position="79"/>
        <end position="162"/>
    </location>
</feature>
<keyword evidence="1" id="KW-0732">Signal</keyword>
<name>A0A9D9NKL5_9BACT</name>
<dbReference type="InterPro" id="IPR036680">
    <property type="entry name" value="SPOR-like_sf"/>
</dbReference>
<reference evidence="3" key="1">
    <citation type="submission" date="2020-10" db="EMBL/GenBank/DDBJ databases">
        <authorList>
            <person name="Gilroy R."/>
        </authorList>
    </citation>
    <scope>NUCLEOTIDE SEQUENCE</scope>
    <source>
        <strain evidence="3">6919</strain>
    </source>
</reference>
<comment type="caution">
    <text evidence="3">The sequence shown here is derived from an EMBL/GenBank/DDBJ whole genome shotgun (WGS) entry which is preliminary data.</text>
</comment>
<feature type="signal peptide" evidence="1">
    <location>
        <begin position="1"/>
        <end position="20"/>
    </location>
</feature>
<evidence type="ECO:0000259" key="2">
    <source>
        <dbReference type="PROSITE" id="PS51724"/>
    </source>
</evidence>
<proteinExistence type="predicted"/>
<accession>A0A9D9NKL5</accession>
<dbReference type="Proteomes" id="UP000823598">
    <property type="component" value="Unassembled WGS sequence"/>
</dbReference>
<dbReference type="AlphaFoldDB" id="A0A9D9NKL5"/>
<gene>
    <name evidence="3" type="ORF">IAB88_08195</name>
</gene>
<sequence>MKIVLSVLVPALLCVAEVCAEGVPDLPVERNIVDSLALRSEGRIMVNQPAALAKRVMRDTASVDGDENRHQELRPGTAVVHKAGYRIQVYSDNNQRMARSNAERIASRISSEYPLLGTYMVYKAPYWRLKVGDFLTREDAVAVMAELKKSFASLAGEMIIVRDRINVIE</sequence>
<dbReference type="Pfam" id="PF05036">
    <property type="entry name" value="SPOR"/>
    <property type="match status" value="1"/>
</dbReference>
<dbReference type="PROSITE" id="PS51724">
    <property type="entry name" value="SPOR"/>
    <property type="match status" value="1"/>
</dbReference>
<evidence type="ECO:0000313" key="3">
    <source>
        <dbReference type="EMBL" id="MBO8476957.1"/>
    </source>
</evidence>
<protein>
    <submittedName>
        <fullName evidence="3">SPOR domain-containing protein</fullName>
    </submittedName>
</protein>
<reference evidence="3" key="2">
    <citation type="journal article" date="2021" name="PeerJ">
        <title>Extensive microbial diversity within the chicken gut microbiome revealed by metagenomics and culture.</title>
        <authorList>
            <person name="Gilroy R."/>
            <person name="Ravi A."/>
            <person name="Getino M."/>
            <person name="Pursley I."/>
            <person name="Horton D.L."/>
            <person name="Alikhan N.F."/>
            <person name="Baker D."/>
            <person name="Gharbi K."/>
            <person name="Hall N."/>
            <person name="Watson M."/>
            <person name="Adriaenssens E.M."/>
            <person name="Foster-Nyarko E."/>
            <person name="Jarju S."/>
            <person name="Secka A."/>
            <person name="Antonio M."/>
            <person name="Oren A."/>
            <person name="Chaudhuri R.R."/>
            <person name="La Ragione R."/>
            <person name="Hildebrand F."/>
            <person name="Pallen M.J."/>
        </authorList>
    </citation>
    <scope>NUCLEOTIDE SEQUENCE</scope>
    <source>
        <strain evidence="3">6919</strain>
    </source>
</reference>
<dbReference type="InterPro" id="IPR007730">
    <property type="entry name" value="SPOR-like_dom"/>
</dbReference>
<feature type="chain" id="PRO_5039265273" evidence="1">
    <location>
        <begin position="21"/>
        <end position="169"/>
    </location>
</feature>
<evidence type="ECO:0000313" key="4">
    <source>
        <dbReference type="Proteomes" id="UP000823598"/>
    </source>
</evidence>
<dbReference type="SUPFAM" id="SSF110997">
    <property type="entry name" value="Sporulation related repeat"/>
    <property type="match status" value="1"/>
</dbReference>
<organism evidence="3 4">
    <name type="scientific">Candidatus Limisoma faecipullorum</name>
    <dbReference type="NCBI Taxonomy" id="2840854"/>
    <lineage>
        <taxon>Bacteria</taxon>
        <taxon>Pseudomonadati</taxon>
        <taxon>Bacteroidota</taxon>
        <taxon>Bacteroidia</taxon>
        <taxon>Bacteroidales</taxon>
        <taxon>Candidatus Limisoma</taxon>
    </lineage>
</organism>
<dbReference type="GO" id="GO:0042834">
    <property type="term" value="F:peptidoglycan binding"/>
    <property type="evidence" value="ECO:0007669"/>
    <property type="project" value="InterPro"/>
</dbReference>